<dbReference type="KEGG" id="pars:DRW48_06040"/>
<gene>
    <name evidence="2" type="ORF">DRW48_06040</name>
</gene>
<sequence length="81" mass="8893">MSFATHAFAPATPVTRDVPRPASGIRQRISAYIAEAKLRRAVRQMAALPPHLQADIGFVSPYAAPQADARTFDLRARGAYW</sequence>
<dbReference type="RefSeq" id="WP_114075622.1">
    <property type="nucleotide sequence ID" value="NZ_CP030918.1"/>
</dbReference>
<dbReference type="EMBL" id="CP030918">
    <property type="protein sequence ID" value="AXC49303.1"/>
    <property type="molecule type" value="Genomic_DNA"/>
</dbReference>
<reference evidence="3" key="1">
    <citation type="submission" date="2018-07" db="EMBL/GenBank/DDBJ databases">
        <title>Genome sequencing of Paracoccus sp. SC2-6.</title>
        <authorList>
            <person name="Heo J."/>
            <person name="Kim S.-J."/>
            <person name="Kwon S.-W."/>
        </authorList>
    </citation>
    <scope>NUCLEOTIDE SEQUENCE [LARGE SCALE GENOMIC DNA]</scope>
    <source>
        <strain evidence="3">SC2-6</strain>
    </source>
</reference>
<protein>
    <recommendedName>
        <fullName evidence="4">DUF1127 domain-containing protein</fullName>
    </recommendedName>
</protein>
<evidence type="ECO:0000313" key="3">
    <source>
        <dbReference type="Proteomes" id="UP000252023"/>
    </source>
</evidence>
<accession>A0A344PIU8</accession>
<keyword evidence="3" id="KW-1185">Reference proteome</keyword>
<proteinExistence type="predicted"/>
<feature type="region of interest" description="Disordered" evidence="1">
    <location>
        <begin position="1"/>
        <end position="22"/>
    </location>
</feature>
<dbReference type="AlphaFoldDB" id="A0A344PIU8"/>
<dbReference type="Proteomes" id="UP000252023">
    <property type="component" value="Chromosome"/>
</dbReference>
<evidence type="ECO:0000256" key="1">
    <source>
        <dbReference type="SAM" id="MobiDB-lite"/>
    </source>
</evidence>
<evidence type="ECO:0000313" key="2">
    <source>
        <dbReference type="EMBL" id="AXC49303.1"/>
    </source>
</evidence>
<evidence type="ECO:0008006" key="4">
    <source>
        <dbReference type="Google" id="ProtNLM"/>
    </source>
</evidence>
<organism evidence="2 3">
    <name type="scientific">Paracoccus suum</name>
    <dbReference type="NCBI Taxonomy" id="2259340"/>
    <lineage>
        <taxon>Bacteria</taxon>
        <taxon>Pseudomonadati</taxon>
        <taxon>Pseudomonadota</taxon>
        <taxon>Alphaproteobacteria</taxon>
        <taxon>Rhodobacterales</taxon>
        <taxon>Paracoccaceae</taxon>
        <taxon>Paracoccus</taxon>
    </lineage>
</organism>
<name>A0A344PIU8_9RHOB</name>